<proteinExistence type="predicted"/>
<dbReference type="Proteomes" id="UP000036403">
    <property type="component" value="Unassembled WGS sequence"/>
</dbReference>
<evidence type="ECO:0000256" key="1">
    <source>
        <dbReference type="SAM" id="MobiDB-lite"/>
    </source>
</evidence>
<dbReference type="AlphaFoldDB" id="A0A0J7MS69"/>
<comment type="caution">
    <text evidence="2">The sequence shown here is derived from an EMBL/GenBank/DDBJ whole genome shotgun (WGS) entry which is preliminary data.</text>
</comment>
<evidence type="ECO:0000313" key="2">
    <source>
        <dbReference type="EMBL" id="KMQ83340.1"/>
    </source>
</evidence>
<accession>A0A0J7MS69</accession>
<keyword evidence="3" id="KW-1185">Reference proteome</keyword>
<feature type="region of interest" description="Disordered" evidence="1">
    <location>
        <begin position="88"/>
        <end position="147"/>
    </location>
</feature>
<sequence>MPPKKGDDRKIRRERSSDSPSSSTPSTCPYVCDFLVERSRQHKRRNEQKRAKWEVARWVRLSSEDDIEAMDPLQIELRLSRTSAWHGEGLWDYNSNVGVPVPRPSSARRAAPPPPSPPPPPPPPKKNRDSEYGYERNHEWEETTREEIVRDAEDEMRWYIRKWRREAGYDSSSSTTIS</sequence>
<feature type="compositionally biased region" description="Low complexity" evidence="1">
    <location>
        <begin position="18"/>
        <end position="27"/>
    </location>
</feature>
<organism evidence="2 3">
    <name type="scientific">Lasius niger</name>
    <name type="common">Black garden ant</name>
    <dbReference type="NCBI Taxonomy" id="67767"/>
    <lineage>
        <taxon>Eukaryota</taxon>
        <taxon>Metazoa</taxon>
        <taxon>Ecdysozoa</taxon>
        <taxon>Arthropoda</taxon>
        <taxon>Hexapoda</taxon>
        <taxon>Insecta</taxon>
        <taxon>Pterygota</taxon>
        <taxon>Neoptera</taxon>
        <taxon>Endopterygota</taxon>
        <taxon>Hymenoptera</taxon>
        <taxon>Apocrita</taxon>
        <taxon>Aculeata</taxon>
        <taxon>Formicoidea</taxon>
        <taxon>Formicidae</taxon>
        <taxon>Formicinae</taxon>
        <taxon>Lasius</taxon>
        <taxon>Lasius</taxon>
    </lineage>
</organism>
<evidence type="ECO:0000313" key="3">
    <source>
        <dbReference type="Proteomes" id="UP000036403"/>
    </source>
</evidence>
<protein>
    <submittedName>
        <fullName evidence="2">Uncharacterized protein</fullName>
    </submittedName>
</protein>
<feature type="compositionally biased region" description="Basic and acidic residues" evidence="1">
    <location>
        <begin position="1"/>
        <end position="17"/>
    </location>
</feature>
<name>A0A0J7MS69_LASNI</name>
<feature type="region of interest" description="Disordered" evidence="1">
    <location>
        <begin position="1"/>
        <end position="29"/>
    </location>
</feature>
<feature type="compositionally biased region" description="Basic and acidic residues" evidence="1">
    <location>
        <begin position="126"/>
        <end position="147"/>
    </location>
</feature>
<reference evidence="2 3" key="1">
    <citation type="submission" date="2015-04" db="EMBL/GenBank/DDBJ databases">
        <title>Lasius niger genome sequencing.</title>
        <authorList>
            <person name="Konorov E.A."/>
            <person name="Nikitin M.A."/>
            <person name="Kirill M.V."/>
            <person name="Chang P."/>
        </authorList>
    </citation>
    <scope>NUCLEOTIDE SEQUENCE [LARGE SCALE GENOMIC DNA]</scope>
    <source>
        <tissue evidence="2">Whole</tissue>
    </source>
</reference>
<dbReference type="PaxDb" id="67767-A0A0J7MS69"/>
<feature type="compositionally biased region" description="Pro residues" evidence="1">
    <location>
        <begin position="111"/>
        <end position="124"/>
    </location>
</feature>
<dbReference type="EMBL" id="LBMM01020197">
    <property type="protein sequence ID" value="KMQ83340.1"/>
    <property type="molecule type" value="Genomic_DNA"/>
</dbReference>
<gene>
    <name evidence="2" type="ORF">RF55_20294</name>
</gene>